<dbReference type="SUPFAM" id="SSF55008">
    <property type="entry name" value="HMA, heavy metal-associated domain"/>
    <property type="match status" value="1"/>
</dbReference>
<dbReference type="FunFam" id="3.30.70.100:FF:000008">
    <property type="entry name" value="Copper transport protein ATOX1"/>
    <property type="match status" value="1"/>
</dbReference>
<name>A0AA38IQX3_9CUCU</name>
<evidence type="ECO:0000256" key="7">
    <source>
        <dbReference type="ARBA" id="ARBA00037651"/>
    </source>
</evidence>
<protein>
    <recommendedName>
        <fullName evidence="9">Copper transport protein ATOX1</fullName>
    </recommendedName>
    <alternativeName>
        <fullName evidence="10">Metal transport protein ATX1</fullName>
    </alternativeName>
</protein>
<evidence type="ECO:0000256" key="5">
    <source>
        <dbReference type="ARBA" id="ARBA00023065"/>
    </source>
</evidence>
<evidence type="ECO:0000256" key="1">
    <source>
        <dbReference type="ARBA" id="ARBA00022448"/>
    </source>
</evidence>
<dbReference type="GO" id="GO:0046872">
    <property type="term" value="F:metal ion binding"/>
    <property type="evidence" value="ECO:0007669"/>
    <property type="project" value="UniProtKB-KW"/>
</dbReference>
<dbReference type="PROSITE" id="PS50846">
    <property type="entry name" value="HMA_2"/>
    <property type="match status" value="1"/>
</dbReference>
<accession>A0AA38IQX3</accession>
<comment type="subunit">
    <text evidence="11">Homodimer. Interacts with ATP7B. Interacts with ATP7A. Interacts (via dimer form) with SLC31A1 (via C-terminal domain); this interaction improves ATOX1 stability and controls intracellular Cu(I) levels.</text>
</comment>
<dbReference type="InterPro" id="IPR051881">
    <property type="entry name" value="Copper_transport_ATOX1-like"/>
</dbReference>
<dbReference type="Pfam" id="PF00403">
    <property type="entry name" value="HMA"/>
    <property type="match status" value="1"/>
</dbReference>
<dbReference type="PANTHER" id="PTHR46365:SF1">
    <property type="entry name" value="COPPER TRANSPORT PROTEIN ATOX1"/>
    <property type="match status" value="1"/>
</dbReference>
<evidence type="ECO:0000313" key="14">
    <source>
        <dbReference type="Proteomes" id="UP001168821"/>
    </source>
</evidence>
<dbReference type="PANTHER" id="PTHR46365">
    <property type="entry name" value="COPPER TRANSPORT PROTEIN ATOX1"/>
    <property type="match status" value="1"/>
</dbReference>
<keyword evidence="6" id="KW-0143">Chaperone</keyword>
<evidence type="ECO:0000256" key="6">
    <source>
        <dbReference type="ARBA" id="ARBA00023186"/>
    </source>
</evidence>
<dbReference type="EMBL" id="JALNTZ010000003">
    <property type="protein sequence ID" value="KAJ3658361.1"/>
    <property type="molecule type" value="Genomic_DNA"/>
</dbReference>
<evidence type="ECO:0000256" key="11">
    <source>
        <dbReference type="ARBA" id="ARBA00046351"/>
    </source>
</evidence>
<dbReference type="GO" id="GO:0016531">
    <property type="term" value="F:copper chaperone activity"/>
    <property type="evidence" value="ECO:0007669"/>
    <property type="project" value="TreeGrafter"/>
</dbReference>
<dbReference type="InterPro" id="IPR036163">
    <property type="entry name" value="HMA_dom_sf"/>
</dbReference>
<evidence type="ECO:0000256" key="4">
    <source>
        <dbReference type="ARBA" id="ARBA00023008"/>
    </source>
</evidence>
<organism evidence="13 14">
    <name type="scientific">Zophobas morio</name>
    <dbReference type="NCBI Taxonomy" id="2755281"/>
    <lineage>
        <taxon>Eukaryota</taxon>
        <taxon>Metazoa</taxon>
        <taxon>Ecdysozoa</taxon>
        <taxon>Arthropoda</taxon>
        <taxon>Hexapoda</taxon>
        <taxon>Insecta</taxon>
        <taxon>Pterygota</taxon>
        <taxon>Neoptera</taxon>
        <taxon>Endopterygota</taxon>
        <taxon>Coleoptera</taxon>
        <taxon>Polyphaga</taxon>
        <taxon>Cucujiformia</taxon>
        <taxon>Tenebrionidae</taxon>
        <taxon>Zophobas</taxon>
    </lineage>
</organism>
<dbReference type="Gene3D" id="3.30.70.100">
    <property type="match status" value="1"/>
</dbReference>
<proteinExistence type="inferred from homology"/>
<comment type="function">
    <text evidence="7">Binds and deliver cytosolic copper to the copper ATPase proteins. May be important in cellular antioxidant defense.</text>
</comment>
<dbReference type="GO" id="GO:0006825">
    <property type="term" value="P:copper ion transport"/>
    <property type="evidence" value="ECO:0007669"/>
    <property type="project" value="UniProtKB-KW"/>
</dbReference>
<dbReference type="Proteomes" id="UP001168821">
    <property type="component" value="Unassembled WGS sequence"/>
</dbReference>
<evidence type="ECO:0000256" key="9">
    <source>
        <dbReference type="ARBA" id="ARBA00040962"/>
    </source>
</evidence>
<dbReference type="InterPro" id="IPR006121">
    <property type="entry name" value="HMA_dom"/>
</dbReference>
<keyword evidence="4" id="KW-0186">Copper</keyword>
<sequence length="74" mass="8162">MSSPQVHIYKVAMTCEGCSGAVQRVLNKLKDKGVQDISIDLPAQRVQVKTTLSSEEILDVIKKTGKQTEFVETL</sequence>
<evidence type="ECO:0000256" key="3">
    <source>
        <dbReference type="ARBA" id="ARBA00022796"/>
    </source>
</evidence>
<comment type="similarity">
    <text evidence="8">Belongs to the ATX1 family.</text>
</comment>
<gene>
    <name evidence="13" type="ORF">Zmor_010104</name>
</gene>
<keyword evidence="14" id="KW-1185">Reference proteome</keyword>
<dbReference type="GO" id="GO:0005829">
    <property type="term" value="C:cytosol"/>
    <property type="evidence" value="ECO:0007669"/>
    <property type="project" value="TreeGrafter"/>
</dbReference>
<keyword evidence="1" id="KW-0813">Transport</keyword>
<keyword evidence="3" id="KW-0187">Copper transport</keyword>
<evidence type="ECO:0000256" key="2">
    <source>
        <dbReference type="ARBA" id="ARBA00022723"/>
    </source>
</evidence>
<evidence type="ECO:0000256" key="10">
    <source>
        <dbReference type="ARBA" id="ARBA00043201"/>
    </source>
</evidence>
<evidence type="ECO:0000256" key="8">
    <source>
        <dbReference type="ARBA" id="ARBA00038171"/>
    </source>
</evidence>
<reference evidence="13" key="1">
    <citation type="journal article" date="2023" name="G3 (Bethesda)">
        <title>Whole genome assemblies of Zophobas morio and Tenebrio molitor.</title>
        <authorList>
            <person name="Kaur S."/>
            <person name="Stinson S.A."/>
            <person name="diCenzo G.C."/>
        </authorList>
    </citation>
    <scope>NUCLEOTIDE SEQUENCE</scope>
    <source>
        <strain evidence="13">QUZm001</strain>
    </source>
</reference>
<keyword evidence="5" id="KW-0406">Ion transport</keyword>
<keyword evidence="2" id="KW-0479">Metal-binding</keyword>
<evidence type="ECO:0000259" key="12">
    <source>
        <dbReference type="PROSITE" id="PS50846"/>
    </source>
</evidence>
<dbReference type="CDD" id="cd00371">
    <property type="entry name" value="HMA"/>
    <property type="match status" value="1"/>
</dbReference>
<dbReference type="AlphaFoldDB" id="A0AA38IQX3"/>
<comment type="caution">
    <text evidence="13">The sequence shown here is derived from an EMBL/GenBank/DDBJ whole genome shotgun (WGS) entry which is preliminary data.</text>
</comment>
<evidence type="ECO:0000313" key="13">
    <source>
        <dbReference type="EMBL" id="KAJ3658361.1"/>
    </source>
</evidence>
<feature type="domain" description="HMA" evidence="12">
    <location>
        <begin position="4"/>
        <end position="69"/>
    </location>
</feature>